<evidence type="ECO:0000313" key="2">
    <source>
        <dbReference type="EMBL" id="QCE01413.1"/>
    </source>
</evidence>
<accession>A0A4D6MJ38</accession>
<proteinExistence type="predicted"/>
<feature type="compositionally biased region" description="Basic residues" evidence="1">
    <location>
        <begin position="190"/>
        <end position="199"/>
    </location>
</feature>
<reference evidence="2 3" key="1">
    <citation type="submission" date="2019-04" db="EMBL/GenBank/DDBJ databases">
        <title>An improved genome assembly and genetic linkage map for asparagus bean, Vigna unguiculata ssp. sesquipedialis.</title>
        <authorList>
            <person name="Xia Q."/>
            <person name="Zhang R."/>
            <person name="Dong Y."/>
        </authorList>
    </citation>
    <scope>NUCLEOTIDE SEQUENCE [LARGE SCALE GENOMIC DNA]</scope>
    <source>
        <tissue evidence="2">Leaf</tissue>
    </source>
</reference>
<dbReference type="InterPro" id="IPR034583">
    <property type="entry name" value="EMF1"/>
</dbReference>
<dbReference type="PANTHER" id="PTHR35504:SF1">
    <property type="entry name" value="PROTEIN EMBRYONIC FLOWER 1"/>
    <property type="match status" value="1"/>
</dbReference>
<dbReference type="GO" id="GO:0048367">
    <property type="term" value="P:shoot system development"/>
    <property type="evidence" value="ECO:0007669"/>
    <property type="project" value="InterPro"/>
</dbReference>
<gene>
    <name evidence="2" type="ORF">DEO72_LG7g2710</name>
</gene>
<dbReference type="PANTHER" id="PTHR35504">
    <property type="entry name" value="PROTEIN EMBRYONIC FLOWER 1"/>
    <property type="match status" value="1"/>
</dbReference>
<dbReference type="GO" id="GO:0045892">
    <property type="term" value="P:negative regulation of DNA-templated transcription"/>
    <property type="evidence" value="ECO:0007669"/>
    <property type="project" value="InterPro"/>
</dbReference>
<evidence type="ECO:0000313" key="3">
    <source>
        <dbReference type="Proteomes" id="UP000501690"/>
    </source>
</evidence>
<dbReference type="Proteomes" id="UP000501690">
    <property type="component" value="Linkage Group LG7"/>
</dbReference>
<organism evidence="2 3">
    <name type="scientific">Vigna unguiculata</name>
    <name type="common">Cowpea</name>
    <dbReference type="NCBI Taxonomy" id="3917"/>
    <lineage>
        <taxon>Eukaryota</taxon>
        <taxon>Viridiplantae</taxon>
        <taxon>Streptophyta</taxon>
        <taxon>Embryophyta</taxon>
        <taxon>Tracheophyta</taxon>
        <taxon>Spermatophyta</taxon>
        <taxon>Magnoliopsida</taxon>
        <taxon>eudicotyledons</taxon>
        <taxon>Gunneridae</taxon>
        <taxon>Pentapetalae</taxon>
        <taxon>rosids</taxon>
        <taxon>fabids</taxon>
        <taxon>Fabales</taxon>
        <taxon>Fabaceae</taxon>
        <taxon>Papilionoideae</taxon>
        <taxon>50 kb inversion clade</taxon>
        <taxon>NPAAA clade</taxon>
        <taxon>indigoferoid/millettioid clade</taxon>
        <taxon>Phaseoleae</taxon>
        <taxon>Vigna</taxon>
    </lineage>
</organism>
<name>A0A4D6MJ38_VIGUN</name>
<sequence>MKVVTIFSQEIDDATREQDEQDALDALLQISQTNMVSEEPESLIKQLKEMNFDLYHSTDGDMVNGIHLNVATGGSVAIPQSLYTGECSNTKMDIIGSSQTYGSPKDNLSGKSHAPAIFDEEEEEAPTQDFGGTGATPLSLNNNIPEMLCGTNRNPADFTLIEAKNPYMRDREDEVRKKARRGQSCDSSSRRTRSKRSPS</sequence>
<protein>
    <submittedName>
        <fullName evidence="2">Uncharacterized protein</fullName>
    </submittedName>
</protein>
<feature type="region of interest" description="Disordered" evidence="1">
    <location>
        <begin position="160"/>
        <end position="199"/>
    </location>
</feature>
<evidence type="ECO:0000256" key="1">
    <source>
        <dbReference type="SAM" id="MobiDB-lite"/>
    </source>
</evidence>
<dbReference type="AlphaFoldDB" id="A0A4D6MJ38"/>
<feature type="compositionally biased region" description="Basic and acidic residues" evidence="1">
    <location>
        <begin position="167"/>
        <end position="176"/>
    </location>
</feature>
<dbReference type="EMBL" id="CP039351">
    <property type="protein sequence ID" value="QCE01413.1"/>
    <property type="molecule type" value="Genomic_DNA"/>
</dbReference>
<keyword evidence="3" id="KW-1185">Reference proteome</keyword>
<dbReference type="GO" id="GO:0009910">
    <property type="term" value="P:negative regulation of flower development"/>
    <property type="evidence" value="ECO:0007669"/>
    <property type="project" value="InterPro"/>
</dbReference>